<accession>A0ABU8MSD6</accession>
<organism evidence="2 3">
    <name type="scientific">Actinomycetospora aurantiaca</name>
    <dbReference type="NCBI Taxonomy" id="3129233"/>
    <lineage>
        <taxon>Bacteria</taxon>
        <taxon>Bacillati</taxon>
        <taxon>Actinomycetota</taxon>
        <taxon>Actinomycetes</taxon>
        <taxon>Pseudonocardiales</taxon>
        <taxon>Pseudonocardiaceae</taxon>
        <taxon>Actinomycetospora</taxon>
    </lineage>
</organism>
<feature type="transmembrane region" description="Helical" evidence="1">
    <location>
        <begin position="21"/>
        <end position="39"/>
    </location>
</feature>
<comment type="caution">
    <text evidence="2">The sequence shown here is derived from an EMBL/GenBank/DDBJ whole genome shotgun (WGS) entry which is preliminary data.</text>
</comment>
<protein>
    <submittedName>
        <fullName evidence="2">CbtB domain-containing protein</fullName>
    </submittedName>
</protein>
<dbReference type="RefSeq" id="WP_337695921.1">
    <property type="nucleotide sequence ID" value="NZ_JBBEGN010000007.1"/>
</dbReference>
<evidence type="ECO:0000313" key="2">
    <source>
        <dbReference type="EMBL" id="MEJ2869348.1"/>
    </source>
</evidence>
<evidence type="ECO:0000313" key="3">
    <source>
        <dbReference type="Proteomes" id="UP001385809"/>
    </source>
</evidence>
<keyword evidence="1" id="KW-0472">Membrane</keyword>
<dbReference type="Proteomes" id="UP001385809">
    <property type="component" value="Unassembled WGS sequence"/>
</dbReference>
<sequence>MTTAGATARARATATTAVGNMPYLIGSLVVGLLLFYFIGFDEGATSLFGDTTVVHEFVHDARHFLGFPCH</sequence>
<keyword evidence="1" id="KW-1133">Transmembrane helix</keyword>
<proteinExistence type="predicted"/>
<name>A0ABU8MSD6_9PSEU</name>
<dbReference type="InterPro" id="IPR012667">
    <property type="entry name" value="CbtB_put"/>
</dbReference>
<gene>
    <name evidence="2" type="ORF">WCD74_16345</name>
</gene>
<dbReference type="Pfam" id="PF09489">
    <property type="entry name" value="CbtB"/>
    <property type="match status" value="1"/>
</dbReference>
<keyword evidence="3" id="KW-1185">Reference proteome</keyword>
<dbReference type="EMBL" id="JBBEGN010000007">
    <property type="protein sequence ID" value="MEJ2869348.1"/>
    <property type="molecule type" value="Genomic_DNA"/>
</dbReference>
<reference evidence="2 3" key="1">
    <citation type="submission" date="2024-03" db="EMBL/GenBank/DDBJ databases">
        <title>Actinomycetospora sp. OC33-EN08, a novel actinomycete isolated from wild orchid (Aerides multiflora).</title>
        <authorList>
            <person name="Suriyachadkun C."/>
        </authorList>
    </citation>
    <scope>NUCLEOTIDE SEQUENCE [LARGE SCALE GENOMIC DNA]</scope>
    <source>
        <strain evidence="2 3">OC33-EN08</strain>
    </source>
</reference>
<keyword evidence="1" id="KW-0812">Transmembrane</keyword>
<evidence type="ECO:0000256" key="1">
    <source>
        <dbReference type="SAM" id="Phobius"/>
    </source>
</evidence>